<proteinExistence type="predicted"/>
<organism evidence="1 2">
    <name type="scientific">Candidatus Methylomirabilis limnetica</name>
    <dbReference type="NCBI Taxonomy" id="2033718"/>
    <lineage>
        <taxon>Bacteria</taxon>
        <taxon>Candidatus Methylomirabilota</taxon>
        <taxon>Candidatus Methylomirabilia</taxon>
        <taxon>Candidatus Methylomirabilales</taxon>
        <taxon>Candidatus Methylomirabilaceae</taxon>
        <taxon>Candidatus Methylomirabilis</taxon>
    </lineage>
</organism>
<dbReference type="AlphaFoldDB" id="A0A2T4TWH7"/>
<reference evidence="2" key="2">
    <citation type="journal article" date="2018" name="Environ. Microbiol.">
        <title>Bloom of a denitrifying methanotroph, 'Candidatus Methylomirabilis limnetica', in a deep stratified lake.</title>
        <authorList>
            <person name="Graf J.S."/>
            <person name="Mayr M.J."/>
            <person name="Marchant H.K."/>
            <person name="Tienken D."/>
            <person name="Hach P.F."/>
            <person name="Brand A."/>
            <person name="Schubert C.J."/>
            <person name="Kuypers M.M."/>
            <person name="Milucka J."/>
        </authorList>
    </citation>
    <scope>NUCLEOTIDE SEQUENCE [LARGE SCALE GENOMIC DNA]</scope>
    <source>
        <strain evidence="2">Zug</strain>
    </source>
</reference>
<sequence>MMITKQTVADQIVAYLHHEVTLPQLVDWAENAMMDGEFAERDATTISSVIARLGVADVRTFGLAWEDCEELLGKLGFAPRVEVVSA</sequence>
<accession>A0A2T4TWH7</accession>
<dbReference type="OrthoDB" id="1809067at2"/>
<evidence type="ECO:0000313" key="1">
    <source>
        <dbReference type="EMBL" id="PTL35468.1"/>
    </source>
</evidence>
<dbReference type="Proteomes" id="UP000241436">
    <property type="component" value="Unassembled WGS sequence"/>
</dbReference>
<gene>
    <name evidence="1" type="ORF">CLG94_09350</name>
</gene>
<name>A0A2T4TWH7_9BACT</name>
<protein>
    <submittedName>
        <fullName evidence="1">Uncharacterized protein</fullName>
    </submittedName>
</protein>
<evidence type="ECO:0000313" key="2">
    <source>
        <dbReference type="Proteomes" id="UP000241436"/>
    </source>
</evidence>
<dbReference type="RefSeq" id="WP_107562942.1">
    <property type="nucleotide sequence ID" value="NZ_NVQC01000023.1"/>
</dbReference>
<comment type="caution">
    <text evidence="1">The sequence shown here is derived from an EMBL/GenBank/DDBJ whole genome shotgun (WGS) entry which is preliminary data.</text>
</comment>
<dbReference type="EMBL" id="NVQC01000023">
    <property type="protein sequence ID" value="PTL35468.1"/>
    <property type="molecule type" value="Genomic_DNA"/>
</dbReference>
<reference evidence="1 2" key="1">
    <citation type="submission" date="2017-09" db="EMBL/GenBank/DDBJ databases">
        <title>Bloom of a denitrifying methanotroph, Candidatus Methylomirabilis limnetica, in a deep stratified lake.</title>
        <authorList>
            <person name="Graf J.S."/>
            <person name="Marchant H.K."/>
            <person name="Tienken D."/>
            <person name="Hach P.F."/>
            <person name="Brand A."/>
            <person name="Schubert C.J."/>
            <person name="Kuypers M.M."/>
            <person name="Milucka J."/>
        </authorList>
    </citation>
    <scope>NUCLEOTIDE SEQUENCE [LARGE SCALE GENOMIC DNA]</scope>
    <source>
        <strain evidence="1 2">Zug</strain>
    </source>
</reference>
<keyword evidence="2" id="KW-1185">Reference proteome</keyword>